<organism evidence="2 3">
    <name type="scientific">Cinchona calisaya</name>
    <dbReference type="NCBI Taxonomy" id="153742"/>
    <lineage>
        <taxon>Eukaryota</taxon>
        <taxon>Viridiplantae</taxon>
        <taxon>Streptophyta</taxon>
        <taxon>Embryophyta</taxon>
        <taxon>Tracheophyta</taxon>
        <taxon>Spermatophyta</taxon>
        <taxon>Magnoliopsida</taxon>
        <taxon>eudicotyledons</taxon>
        <taxon>Gunneridae</taxon>
        <taxon>Pentapetalae</taxon>
        <taxon>asterids</taxon>
        <taxon>lamiids</taxon>
        <taxon>Gentianales</taxon>
        <taxon>Rubiaceae</taxon>
        <taxon>Cinchonoideae</taxon>
        <taxon>Cinchoneae</taxon>
        <taxon>Cinchona</taxon>
    </lineage>
</organism>
<dbReference type="Proteomes" id="UP001630127">
    <property type="component" value="Unassembled WGS sequence"/>
</dbReference>
<evidence type="ECO:0000313" key="2">
    <source>
        <dbReference type="EMBL" id="KAL3534292.1"/>
    </source>
</evidence>
<dbReference type="EMBL" id="JBJUIK010000002">
    <property type="protein sequence ID" value="KAL3534292.1"/>
    <property type="molecule type" value="Genomic_DNA"/>
</dbReference>
<evidence type="ECO:0000259" key="1">
    <source>
        <dbReference type="Pfam" id="PF03478"/>
    </source>
</evidence>
<dbReference type="AlphaFoldDB" id="A0ABD3ASU8"/>
<dbReference type="Pfam" id="PF03478">
    <property type="entry name" value="Beta-prop_KIB1-4"/>
    <property type="match status" value="1"/>
</dbReference>
<keyword evidence="3" id="KW-1185">Reference proteome</keyword>
<comment type="caution">
    <text evidence="2">The sequence shown here is derived from an EMBL/GenBank/DDBJ whole genome shotgun (WGS) entry which is preliminary data.</text>
</comment>
<reference evidence="2 3" key="1">
    <citation type="submission" date="2024-11" db="EMBL/GenBank/DDBJ databases">
        <title>A near-complete genome assembly of Cinchona calisaya.</title>
        <authorList>
            <person name="Lian D.C."/>
            <person name="Zhao X.W."/>
            <person name="Wei L."/>
        </authorList>
    </citation>
    <scope>NUCLEOTIDE SEQUENCE [LARGE SCALE GENOMIC DNA]</scope>
    <source>
        <tissue evidence="2">Nenye</tissue>
    </source>
</reference>
<evidence type="ECO:0000313" key="3">
    <source>
        <dbReference type="Proteomes" id="UP001630127"/>
    </source>
</evidence>
<accession>A0ABD3ASU8</accession>
<gene>
    <name evidence="2" type="ORF">ACH5RR_002753</name>
</gene>
<proteinExistence type="predicted"/>
<protein>
    <recommendedName>
        <fullName evidence="1">KIB1-4 beta-propeller domain-containing protein</fullName>
    </recommendedName>
</protein>
<dbReference type="PANTHER" id="PTHR44586">
    <property type="entry name" value="F-BOX DOMAIN CONTAINING PROTEIN, EXPRESSED"/>
    <property type="match status" value="1"/>
</dbReference>
<dbReference type="InterPro" id="IPR005174">
    <property type="entry name" value="KIB1-4_b-propeller"/>
</dbReference>
<sequence>MNEDTGRIMYTNHCDWFYDEELDEEDWWEDDPGRYHFLNIAKKKLVKLEKNMRTMWRGAPFPSMISSRCLDDTVVMIIHGYKNESQLAFCRLGDETWTALNGLQTFYQDIMYFSKDQKFYALSKSDQIEAWDLRSSSSSSSFTLVNSEYPSFAHSDDHQGD</sequence>
<dbReference type="PANTHER" id="PTHR44586:SF23">
    <property type="entry name" value="F-BOX DOMAIN-CONTAINING PROTEIN"/>
    <property type="match status" value="1"/>
</dbReference>
<name>A0ABD3ASU8_9GENT</name>
<feature type="domain" description="KIB1-4 beta-propeller" evidence="1">
    <location>
        <begin position="71"/>
        <end position="151"/>
    </location>
</feature>